<accession>A0A6A5SAP8</accession>
<sequence>MMLSLRANAKSHHLMRSPLFLINEPRSATEVISTVRGNSRSERRSTAAGMSTTREILKNERRSTAAGMSTTREILKNERRSTAAGMSTTREILKNERRSIAAGGLPCKLLSRRSSMRSFPCLNFRQLAPLVSV</sequence>
<dbReference type="EMBL" id="ML976173">
    <property type="protein sequence ID" value="KAF1936730.1"/>
    <property type="molecule type" value="Genomic_DNA"/>
</dbReference>
<name>A0A6A5SAP8_9PLEO</name>
<keyword evidence="2" id="KW-1185">Reference proteome</keyword>
<protein>
    <submittedName>
        <fullName evidence="1">Uncharacterized protein</fullName>
    </submittedName>
</protein>
<evidence type="ECO:0000313" key="2">
    <source>
        <dbReference type="Proteomes" id="UP000800038"/>
    </source>
</evidence>
<organism evidence="1 2">
    <name type="scientific">Clathrospora elynae</name>
    <dbReference type="NCBI Taxonomy" id="706981"/>
    <lineage>
        <taxon>Eukaryota</taxon>
        <taxon>Fungi</taxon>
        <taxon>Dikarya</taxon>
        <taxon>Ascomycota</taxon>
        <taxon>Pezizomycotina</taxon>
        <taxon>Dothideomycetes</taxon>
        <taxon>Pleosporomycetidae</taxon>
        <taxon>Pleosporales</taxon>
        <taxon>Diademaceae</taxon>
        <taxon>Clathrospora</taxon>
    </lineage>
</organism>
<reference evidence="1" key="1">
    <citation type="journal article" date="2020" name="Stud. Mycol.">
        <title>101 Dothideomycetes genomes: a test case for predicting lifestyles and emergence of pathogens.</title>
        <authorList>
            <person name="Haridas S."/>
            <person name="Albert R."/>
            <person name="Binder M."/>
            <person name="Bloem J."/>
            <person name="Labutti K."/>
            <person name="Salamov A."/>
            <person name="Andreopoulos B."/>
            <person name="Baker S."/>
            <person name="Barry K."/>
            <person name="Bills G."/>
            <person name="Bluhm B."/>
            <person name="Cannon C."/>
            <person name="Castanera R."/>
            <person name="Culley D."/>
            <person name="Daum C."/>
            <person name="Ezra D."/>
            <person name="Gonzalez J."/>
            <person name="Henrissat B."/>
            <person name="Kuo A."/>
            <person name="Liang C."/>
            <person name="Lipzen A."/>
            <person name="Lutzoni F."/>
            <person name="Magnuson J."/>
            <person name="Mondo S."/>
            <person name="Nolan M."/>
            <person name="Ohm R."/>
            <person name="Pangilinan J."/>
            <person name="Park H.-J."/>
            <person name="Ramirez L."/>
            <person name="Alfaro M."/>
            <person name="Sun H."/>
            <person name="Tritt A."/>
            <person name="Yoshinaga Y."/>
            <person name="Zwiers L.-H."/>
            <person name="Turgeon B."/>
            <person name="Goodwin S."/>
            <person name="Spatafora J."/>
            <person name="Crous P."/>
            <person name="Grigoriev I."/>
        </authorList>
    </citation>
    <scope>NUCLEOTIDE SEQUENCE</scope>
    <source>
        <strain evidence="1">CBS 161.51</strain>
    </source>
</reference>
<evidence type="ECO:0000313" key="1">
    <source>
        <dbReference type="EMBL" id="KAF1936730.1"/>
    </source>
</evidence>
<proteinExistence type="predicted"/>
<dbReference type="AlphaFoldDB" id="A0A6A5SAP8"/>
<dbReference type="Proteomes" id="UP000800038">
    <property type="component" value="Unassembled WGS sequence"/>
</dbReference>
<gene>
    <name evidence="1" type="ORF">EJ02DRAFT_75915</name>
</gene>